<organism evidence="1 2">
    <name type="scientific">Athelia psychrophila</name>
    <dbReference type="NCBI Taxonomy" id="1759441"/>
    <lineage>
        <taxon>Eukaryota</taxon>
        <taxon>Fungi</taxon>
        <taxon>Dikarya</taxon>
        <taxon>Basidiomycota</taxon>
        <taxon>Agaricomycotina</taxon>
        <taxon>Agaricomycetes</taxon>
        <taxon>Agaricomycetidae</taxon>
        <taxon>Atheliales</taxon>
        <taxon>Atheliaceae</taxon>
        <taxon>Athelia</taxon>
    </lineage>
</organism>
<evidence type="ECO:0000313" key="1">
    <source>
        <dbReference type="EMBL" id="KZP06094.1"/>
    </source>
</evidence>
<dbReference type="AlphaFoldDB" id="A0A167WH48"/>
<keyword evidence="2" id="KW-1185">Reference proteome</keyword>
<dbReference type="EMBL" id="KV417804">
    <property type="protein sequence ID" value="KZP06094.1"/>
    <property type="molecule type" value="Genomic_DNA"/>
</dbReference>
<protein>
    <submittedName>
        <fullName evidence="1">Uncharacterized protein</fullName>
    </submittedName>
</protein>
<proteinExistence type="predicted"/>
<reference evidence="1 2" key="1">
    <citation type="journal article" date="2016" name="Mol. Biol. Evol.">
        <title>Comparative Genomics of Early-Diverging Mushroom-Forming Fungi Provides Insights into the Origins of Lignocellulose Decay Capabilities.</title>
        <authorList>
            <person name="Nagy L.G."/>
            <person name="Riley R."/>
            <person name="Tritt A."/>
            <person name="Adam C."/>
            <person name="Daum C."/>
            <person name="Floudas D."/>
            <person name="Sun H."/>
            <person name="Yadav J.S."/>
            <person name="Pangilinan J."/>
            <person name="Larsson K.H."/>
            <person name="Matsuura K."/>
            <person name="Barry K."/>
            <person name="Labutti K."/>
            <person name="Kuo R."/>
            <person name="Ohm R.A."/>
            <person name="Bhattacharya S.S."/>
            <person name="Shirouzu T."/>
            <person name="Yoshinaga Y."/>
            <person name="Martin F.M."/>
            <person name="Grigoriev I.V."/>
            <person name="Hibbett D.S."/>
        </authorList>
    </citation>
    <scope>NUCLEOTIDE SEQUENCE [LARGE SCALE GENOMIC DNA]</scope>
    <source>
        <strain evidence="1 2">CBS 109695</strain>
    </source>
</reference>
<accession>A0A167WH48</accession>
<evidence type="ECO:0000313" key="2">
    <source>
        <dbReference type="Proteomes" id="UP000076532"/>
    </source>
</evidence>
<name>A0A167WH48_9AGAM</name>
<sequence>MFASSHPTRKSPRFELDADSAESSALPDSFPVPPLLLYTAYLSDRLLCGLLLLMSASHYYPSHTWHFSHRWNAIACTSIVDSWDFSASLGHTDDLSRRAGAGSDAFHVAIPQCPRPQPATPRF</sequence>
<gene>
    <name evidence="1" type="ORF">FIBSPDRAFT_876844</name>
</gene>
<dbReference type="Proteomes" id="UP000076532">
    <property type="component" value="Unassembled WGS sequence"/>
</dbReference>